<name>A0A328C9S2_9DELT</name>
<dbReference type="EMBL" id="QHKO01000002">
    <property type="protein sequence ID" value="RAL23688.1"/>
    <property type="molecule type" value="Genomic_DNA"/>
</dbReference>
<feature type="compositionally biased region" description="Polar residues" evidence="1">
    <location>
        <begin position="171"/>
        <end position="181"/>
    </location>
</feature>
<dbReference type="AlphaFoldDB" id="A0A328C9S2"/>
<gene>
    <name evidence="2" type="ORF">DL240_05885</name>
</gene>
<accession>A0A328C9S2</accession>
<protein>
    <submittedName>
        <fullName evidence="2">Uncharacterized protein</fullName>
    </submittedName>
</protein>
<evidence type="ECO:0000256" key="1">
    <source>
        <dbReference type="SAM" id="MobiDB-lite"/>
    </source>
</evidence>
<reference evidence="2 3" key="1">
    <citation type="submission" date="2018-05" db="EMBL/GenBank/DDBJ databases">
        <title>Lujinxingia marina gen. nov. sp. nov., a new facultative anaerobic member of the class Deltaproteobacteria, and proposal of Lujinxingaceae fam. nov.</title>
        <authorList>
            <person name="Li C.-M."/>
        </authorList>
    </citation>
    <scope>NUCLEOTIDE SEQUENCE [LARGE SCALE GENOMIC DNA]</scope>
    <source>
        <strain evidence="2 3">B210</strain>
    </source>
</reference>
<proteinExistence type="predicted"/>
<comment type="caution">
    <text evidence="2">The sequence shown here is derived from an EMBL/GenBank/DDBJ whole genome shotgun (WGS) entry which is preliminary data.</text>
</comment>
<evidence type="ECO:0000313" key="2">
    <source>
        <dbReference type="EMBL" id="RAL23688.1"/>
    </source>
</evidence>
<dbReference type="Proteomes" id="UP000249169">
    <property type="component" value="Unassembled WGS sequence"/>
</dbReference>
<feature type="compositionally biased region" description="Pro residues" evidence="1">
    <location>
        <begin position="294"/>
        <end position="305"/>
    </location>
</feature>
<organism evidence="2 3">
    <name type="scientific">Lujinxingia litoralis</name>
    <dbReference type="NCBI Taxonomy" id="2211119"/>
    <lineage>
        <taxon>Bacteria</taxon>
        <taxon>Deltaproteobacteria</taxon>
        <taxon>Bradymonadales</taxon>
        <taxon>Lujinxingiaceae</taxon>
        <taxon>Lujinxingia</taxon>
    </lineage>
</organism>
<sequence length="434" mass="46455">MGTSLSATWKDVFEERELSLSESSPPEGQPAGHWWLGLSTFERHSFVRLLISDEHDGVRVVVELAAGPPQGRESELALAAHAWLSSRTELSWELVSGELPAMLAVSPDSPAQLEKVLDALLAFIARASDVDQASQWLDFLQGSARSTPDAPEAKSSAANAESPSPFEAIGQPTSSAGSPPSDSEHLGVRQDGDTVTLVLTSEDALSQERTRQLTSALGHYLHARYDVQTRQRDEPSTSPNRLVLEVDPAPYLGSVAELVDDLKRFCERIQEFANAGGNLREYLGLNEVVLPSSPGPRPVASPPSDIPSSPRPSAATASSGELSGVVLDLSTAPSSGANKLTPGDFTDARLQRDDANTPLVDLVLRHPGYSDRRINQVLTILLSIEHSAAERLSESAPCVIAWGLARDRALSFQEVLHSTGARALLVEPGTFGEA</sequence>
<feature type="compositionally biased region" description="Low complexity" evidence="1">
    <location>
        <begin position="306"/>
        <end position="319"/>
    </location>
</feature>
<feature type="region of interest" description="Disordered" evidence="1">
    <location>
        <begin position="294"/>
        <end position="320"/>
    </location>
</feature>
<dbReference type="OrthoDB" id="5492864at2"/>
<keyword evidence="3" id="KW-1185">Reference proteome</keyword>
<dbReference type="RefSeq" id="WP_111728946.1">
    <property type="nucleotide sequence ID" value="NZ_QHKO01000002.1"/>
</dbReference>
<evidence type="ECO:0000313" key="3">
    <source>
        <dbReference type="Proteomes" id="UP000249169"/>
    </source>
</evidence>
<feature type="region of interest" description="Disordered" evidence="1">
    <location>
        <begin position="143"/>
        <end position="190"/>
    </location>
</feature>